<accession>A0A379G2G1</accession>
<evidence type="ECO:0000313" key="2">
    <source>
        <dbReference type="Proteomes" id="UP000255129"/>
    </source>
</evidence>
<dbReference type="NCBIfam" id="TIGR02563">
    <property type="entry name" value="cas_Csy4"/>
    <property type="match status" value="1"/>
</dbReference>
<dbReference type="InterPro" id="IPR042564">
    <property type="entry name" value="CRISPR-Cas6/Csy4_sf"/>
</dbReference>
<dbReference type="InterPro" id="IPR013396">
    <property type="entry name" value="CRISPR-assoc_prot_Csy4"/>
</dbReference>
<evidence type="ECO:0000313" key="1">
    <source>
        <dbReference type="EMBL" id="SUC35158.1"/>
    </source>
</evidence>
<organism evidence="1 2">
    <name type="scientific">Providencia rustigianii</name>
    <dbReference type="NCBI Taxonomy" id="158850"/>
    <lineage>
        <taxon>Bacteria</taxon>
        <taxon>Pseudomonadati</taxon>
        <taxon>Pseudomonadota</taxon>
        <taxon>Gammaproteobacteria</taxon>
        <taxon>Enterobacterales</taxon>
        <taxon>Morganellaceae</taxon>
        <taxon>Providencia</taxon>
    </lineage>
</organism>
<dbReference type="RefSeq" id="WP_115164168.1">
    <property type="nucleotide sequence ID" value="NZ_AP018946.1"/>
</dbReference>
<reference evidence="1 2" key="1">
    <citation type="submission" date="2018-06" db="EMBL/GenBank/DDBJ databases">
        <authorList>
            <consortium name="Pathogen Informatics"/>
            <person name="Doyle S."/>
        </authorList>
    </citation>
    <scope>NUCLEOTIDE SEQUENCE [LARGE SCALE GENOMIC DNA]</scope>
    <source>
        <strain evidence="1 2">NCTC12026</strain>
    </source>
</reference>
<dbReference type="GO" id="GO:0043571">
    <property type="term" value="P:maintenance of CRISPR repeat elements"/>
    <property type="evidence" value="ECO:0007669"/>
    <property type="project" value="InterPro"/>
</dbReference>
<dbReference type="EMBL" id="UGUA01000002">
    <property type="protein sequence ID" value="SUC35158.1"/>
    <property type="molecule type" value="Genomic_DNA"/>
</dbReference>
<dbReference type="GO" id="GO:0004519">
    <property type="term" value="F:endonuclease activity"/>
    <property type="evidence" value="ECO:0007669"/>
    <property type="project" value="InterPro"/>
</dbReference>
<proteinExistence type="predicted"/>
<dbReference type="Proteomes" id="UP000255129">
    <property type="component" value="Unassembled WGS sequence"/>
</dbReference>
<dbReference type="AlphaFoldDB" id="A0A379G2G1"/>
<protein>
    <submittedName>
        <fullName evidence="1">CRISPR-associated protein Cas6/Csy4, subtype I-F/YPEST</fullName>
    </submittedName>
</protein>
<dbReference type="Gene3D" id="3.30.70.2540">
    <property type="entry name" value="CRISPR-associated endoribonuclease Cas6/Csy4"/>
    <property type="match status" value="1"/>
</dbReference>
<dbReference type="CDD" id="cd09739">
    <property type="entry name" value="Cas6_I-F"/>
    <property type="match status" value="1"/>
</dbReference>
<sequence length="211" mass="24088">MNYYQEVTLLPDSTIPLDFLWQKVYQQIHIALVENKKEQGSSSVAIAFPEYGCSGFRLGKKVRLIGKDSIVLQQLDLVKWFSRLSDYVHVKSIQAVPENARPVSYVRQQIKGTARIESDMQKKAALWAKKSGQSLEQCLVDLEKLRPTKQSRLPFIWVESLHSRSEHQGSRPFPLFIQCIWADKVIDGVFNCYGLSQSNNGSQVFATVPHF</sequence>
<dbReference type="Pfam" id="PF09618">
    <property type="entry name" value="Cas_Csy4"/>
    <property type="match status" value="1"/>
</dbReference>
<gene>
    <name evidence="1" type="ORF">NCTC12026_01541</name>
</gene>
<name>A0A379G2G1_9GAMM</name>
<dbReference type="OrthoDB" id="259831at2"/>